<dbReference type="PANTHER" id="PTHR33223:SF10">
    <property type="entry name" value="AMINOTRANSFERASE-LIKE PLANT MOBILE DOMAIN-CONTAINING PROTEIN"/>
    <property type="match status" value="1"/>
</dbReference>
<reference evidence="4" key="1">
    <citation type="journal article" date="2019" name="Nat. Commun.">
        <title>The genome of broomcorn millet.</title>
        <authorList>
            <person name="Zou C."/>
            <person name="Miki D."/>
            <person name="Li D."/>
            <person name="Tang Q."/>
            <person name="Xiao L."/>
            <person name="Rajput S."/>
            <person name="Deng P."/>
            <person name="Jia W."/>
            <person name="Huang R."/>
            <person name="Zhang M."/>
            <person name="Sun Y."/>
            <person name="Hu J."/>
            <person name="Fu X."/>
            <person name="Schnable P.S."/>
            <person name="Li F."/>
            <person name="Zhang H."/>
            <person name="Feng B."/>
            <person name="Zhu X."/>
            <person name="Liu R."/>
            <person name="Schnable J.C."/>
            <person name="Zhu J.-K."/>
            <person name="Zhang H."/>
        </authorList>
    </citation>
    <scope>NUCLEOTIDE SEQUENCE [LARGE SCALE GENOMIC DNA]</scope>
</reference>
<gene>
    <name evidence="3" type="ORF">C2845_PM09G11160</name>
</gene>
<feature type="compositionally biased region" description="Basic and acidic residues" evidence="1">
    <location>
        <begin position="7"/>
        <end position="20"/>
    </location>
</feature>
<dbReference type="Proteomes" id="UP000275267">
    <property type="component" value="Unassembled WGS sequence"/>
</dbReference>
<organism evidence="3 4">
    <name type="scientific">Panicum miliaceum</name>
    <name type="common">Proso millet</name>
    <name type="synonym">Broomcorn millet</name>
    <dbReference type="NCBI Taxonomy" id="4540"/>
    <lineage>
        <taxon>Eukaryota</taxon>
        <taxon>Viridiplantae</taxon>
        <taxon>Streptophyta</taxon>
        <taxon>Embryophyta</taxon>
        <taxon>Tracheophyta</taxon>
        <taxon>Spermatophyta</taxon>
        <taxon>Magnoliopsida</taxon>
        <taxon>Liliopsida</taxon>
        <taxon>Poales</taxon>
        <taxon>Poaceae</taxon>
        <taxon>PACMAD clade</taxon>
        <taxon>Panicoideae</taxon>
        <taxon>Panicodae</taxon>
        <taxon>Paniceae</taxon>
        <taxon>Panicinae</taxon>
        <taxon>Panicum</taxon>
        <taxon>Panicum sect. Panicum</taxon>
    </lineage>
</organism>
<feature type="domain" description="Retrotransposon gag" evidence="2">
    <location>
        <begin position="102"/>
        <end position="189"/>
    </location>
</feature>
<evidence type="ECO:0000256" key="1">
    <source>
        <dbReference type="SAM" id="MobiDB-lite"/>
    </source>
</evidence>
<feature type="region of interest" description="Disordered" evidence="1">
    <location>
        <begin position="218"/>
        <end position="244"/>
    </location>
</feature>
<accession>A0A3L6RZL5</accession>
<dbReference type="OrthoDB" id="1752139at2759"/>
<comment type="caution">
    <text evidence="3">The sequence shown here is derived from an EMBL/GenBank/DDBJ whole genome shotgun (WGS) entry which is preliminary data.</text>
</comment>
<sequence>MASSRSEVTRSRERERQHYSEEEDDEEEEYRSRRDRRWRSRRQEEPWTPLAVELEEVPWPHRFNATTIPQFDGESDLEEFLLKYKVAVESNGGGSEVKAKALVMAMKGAAQHWYTNLPRGCIHSWSQLRAKLLTNFRRLKPDELTSCDFHACKQGEKETLQEYMHRFVKLRAKVPQVPDVIVIDAVIAGQQMGPCGEYLDRRKPRTVEELFDVMQEYSKSDRGRRRRIEARNQEKKNKSNQWSQ</sequence>
<evidence type="ECO:0000259" key="2">
    <source>
        <dbReference type="Pfam" id="PF03732"/>
    </source>
</evidence>
<evidence type="ECO:0000313" key="4">
    <source>
        <dbReference type="Proteomes" id="UP000275267"/>
    </source>
</evidence>
<proteinExistence type="predicted"/>
<dbReference type="EMBL" id="PQIB02000006">
    <property type="protein sequence ID" value="RLN12391.1"/>
    <property type="molecule type" value="Genomic_DNA"/>
</dbReference>
<dbReference type="Pfam" id="PF03732">
    <property type="entry name" value="Retrotrans_gag"/>
    <property type="match status" value="1"/>
</dbReference>
<dbReference type="STRING" id="4540.A0A3L6RZL5"/>
<protein>
    <submittedName>
        <fullName evidence="3">Zeon1 gag protein</fullName>
    </submittedName>
</protein>
<name>A0A3L6RZL5_PANMI</name>
<dbReference type="InterPro" id="IPR005162">
    <property type="entry name" value="Retrotrans_gag_dom"/>
</dbReference>
<dbReference type="AlphaFoldDB" id="A0A3L6RZL5"/>
<keyword evidence="4" id="KW-1185">Reference proteome</keyword>
<evidence type="ECO:0000313" key="3">
    <source>
        <dbReference type="EMBL" id="RLN12391.1"/>
    </source>
</evidence>
<dbReference type="PANTHER" id="PTHR33223">
    <property type="entry name" value="CCHC-TYPE DOMAIN-CONTAINING PROTEIN"/>
    <property type="match status" value="1"/>
</dbReference>
<feature type="region of interest" description="Disordered" evidence="1">
    <location>
        <begin position="1"/>
        <end position="42"/>
    </location>
</feature>